<dbReference type="Gene3D" id="3.40.50.850">
    <property type="entry name" value="Isochorismatase-like"/>
    <property type="match status" value="1"/>
</dbReference>
<reference evidence="2" key="1">
    <citation type="journal article" date="2019" name="Int. J. Syst. Evol. Microbiol.">
        <title>The Global Catalogue of Microorganisms (GCM) 10K type strain sequencing project: providing services to taxonomists for standard genome sequencing and annotation.</title>
        <authorList>
            <consortium name="The Broad Institute Genomics Platform"/>
            <consortium name="The Broad Institute Genome Sequencing Center for Infectious Disease"/>
            <person name="Wu L."/>
            <person name="Ma J."/>
        </authorList>
    </citation>
    <scope>NUCLEOTIDE SEQUENCE [LARGE SCALE GENOMIC DNA]</scope>
    <source>
        <strain evidence="2">JCM 31696</strain>
    </source>
</reference>
<dbReference type="EMBL" id="JBHTIR010003355">
    <property type="protein sequence ID" value="MFD0855072.1"/>
    <property type="molecule type" value="Genomic_DNA"/>
</dbReference>
<dbReference type="InterPro" id="IPR036380">
    <property type="entry name" value="Isochorismatase-like_sf"/>
</dbReference>
<protein>
    <recommendedName>
        <fullName evidence="3">IS110 family transposase</fullName>
    </recommendedName>
</protein>
<name>A0ABW3CM68_9ACTN</name>
<sequence length="59" mass="6677">PDSHNRAMQRVVQAGAHPVTALAVACEIQRDWSRGHGDKLRTIMRWYFQQLSDLNVSTG</sequence>
<evidence type="ECO:0000313" key="1">
    <source>
        <dbReference type="EMBL" id="MFD0855072.1"/>
    </source>
</evidence>
<evidence type="ECO:0000313" key="2">
    <source>
        <dbReference type="Proteomes" id="UP001597083"/>
    </source>
</evidence>
<accession>A0ABW3CM68</accession>
<dbReference type="Proteomes" id="UP001597083">
    <property type="component" value="Unassembled WGS sequence"/>
</dbReference>
<gene>
    <name evidence="1" type="ORF">ACFQ07_22715</name>
</gene>
<comment type="caution">
    <text evidence="1">The sequence shown here is derived from an EMBL/GenBank/DDBJ whole genome shotgun (WGS) entry which is preliminary data.</text>
</comment>
<organism evidence="1 2">
    <name type="scientific">Actinomadura adrarensis</name>
    <dbReference type="NCBI Taxonomy" id="1819600"/>
    <lineage>
        <taxon>Bacteria</taxon>
        <taxon>Bacillati</taxon>
        <taxon>Actinomycetota</taxon>
        <taxon>Actinomycetes</taxon>
        <taxon>Streptosporangiales</taxon>
        <taxon>Thermomonosporaceae</taxon>
        <taxon>Actinomadura</taxon>
    </lineage>
</organism>
<keyword evidence="2" id="KW-1185">Reference proteome</keyword>
<evidence type="ECO:0008006" key="3">
    <source>
        <dbReference type="Google" id="ProtNLM"/>
    </source>
</evidence>
<dbReference type="SUPFAM" id="SSF52499">
    <property type="entry name" value="Isochorismatase-like hydrolases"/>
    <property type="match status" value="1"/>
</dbReference>
<feature type="non-terminal residue" evidence="1">
    <location>
        <position position="1"/>
    </location>
</feature>
<proteinExistence type="predicted"/>